<dbReference type="PRINTS" id="PR00344">
    <property type="entry name" value="BCTRLSENSOR"/>
</dbReference>
<dbReference type="EMBL" id="CADIKB010000006">
    <property type="protein sequence ID" value="CAB3670239.1"/>
    <property type="molecule type" value="Genomic_DNA"/>
</dbReference>
<dbReference type="Pfam" id="PF02518">
    <property type="entry name" value="HATPase_c"/>
    <property type="match status" value="1"/>
</dbReference>
<dbReference type="PANTHER" id="PTHR43065">
    <property type="entry name" value="SENSOR HISTIDINE KINASE"/>
    <property type="match status" value="1"/>
</dbReference>
<dbReference type="Proteomes" id="UP000494249">
    <property type="component" value="Unassembled WGS sequence"/>
</dbReference>
<dbReference type="InterPro" id="IPR013656">
    <property type="entry name" value="PAS_4"/>
</dbReference>
<evidence type="ECO:0000313" key="6">
    <source>
        <dbReference type="Proteomes" id="UP000494249"/>
    </source>
</evidence>
<evidence type="ECO:0000259" key="4">
    <source>
        <dbReference type="PROSITE" id="PS50109"/>
    </source>
</evidence>
<accession>A0A6J5ANH6</accession>
<evidence type="ECO:0000256" key="3">
    <source>
        <dbReference type="ARBA" id="ARBA00022553"/>
    </source>
</evidence>
<dbReference type="Pfam" id="PF08448">
    <property type="entry name" value="PAS_4"/>
    <property type="match status" value="1"/>
</dbReference>
<dbReference type="InterPro" id="IPR036890">
    <property type="entry name" value="HATPase_C_sf"/>
</dbReference>
<sequence>MGEAAFAHRLAVCILSQGKYRSAPVPYAPLIHSWQRRRTGRTSAHGVGDESAACFVISRALSVKTNLSEAIVERVNCGVFTVDRELRILTWNRFMHSHSGRSAESVVGQLLLDAFPELPRQWLSRKIEGVFVLGTPAYSSWEHRPYLFRFEHSRPITGTIDAMRQNCSFIPIEDDHGEVVAVGVAIVDTTDVCIAYGELQDREKAVTSALAELTVRNEQLTSLNEALAHAHQQLLQSEKLAAIGQLAAGVAHEINNPVGFVLSNLNTLDGYVKTLIRYTADVERMVSEAAPALQKNMRAFAEQADLEYLLADAPTLVHESKEGLARVRTIVVDLRDFSRVDSTHVWELADIHRCIESTLNIVHNEVKYCAHLVREYAEIPFVRCIPSQISQVVLNLVVNAAQAYGNHHDQHGAPRGTITVRTGMDAADPSNVWFEVADAGCGIPPEHLKRIFDPFFTTKPVGQGTGLGLSVTYGIVNAHRGTISVVSTVGEGTTFRVTLPVDGTLLEETSQPEALVQNGSLDAIALPAQSPAAT</sequence>
<name>A0A6J5ANH6_9BURK</name>
<dbReference type="SUPFAM" id="SSF47384">
    <property type="entry name" value="Homodimeric domain of signal transducing histidine kinase"/>
    <property type="match status" value="1"/>
</dbReference>
<evidence type="ECO:0000256" key="1">
    <source>
        <dbReference type="ARBA" id="ARBA00000085"/>
    </source>
</evidence>
<dbReference type="PANTHER" id="PTHR43065:SF50">
    <property type="entry name" value="HISTIDINE KINASE"/>
    <property type="match status" value="1"/>
</dbReference>
<dbReference type="InterPro" id="IPR036097">
    <property type="entry name" value="HisK_dim/P_sf"/>
</dbReference>
<keyword evidence="5" id="KW-0808">Transferase</keyword>
<dbReference type="GO" id="GO:0000155">
    <property type="term" value="F:phosphorelay sensor kinase activity"/>
    <property type="evidence" value="ECO:0007669"/>
    <property type="project" value="InterPro"/>
</dbReference>
<dbReference type="InterPro" id="IPR003661">
    <property type="entry name" value="HisK_dim/P_dom"/>
</dbReference>
<organism evidence="5 6">
    <name type="scientific">Paraburkholderia phenoliruptrix</name>
    <dbReference type="NCBI Taxonomy" id="252970"/>
    <lineage>
        <taxon>Bacteria</taxon>
        <taxon>Pseudomonadati</taxon>
        <taxon>Pseudomonadota</taxon>
        <taxon>Betaproteobacteria</taxon>
        <taxon>Burkholderiales</taxon>
        <taxon>Burkholderiaceae</taxon>
        <taxon>Paraburkholderia</taxon>
    </lineage>
</organism>
<protein>
    <recommendedName>
        <fullName evidence="2">histidine kinase</fullName>
        <ecNumber evidence="2">2.7.13.3</ecNumber>
    </recommendedName>
</protein>
<comment type="catalytic activity">
    <reaction evidence="1">
        <text>ATP + protein L-histidine = ADP + protein N-phospho-L-histidine.</text>
        <dbReference type="EC" id="2.7.13.3"/>
    </reaction>
</comment>
<feature type="domain" description="Histidine kinase" evidence="4">
    <location>
        <begin position="249"/>
        <end position="503"/>
    </location>
</feature>
<dbReference type="SUPFAM" id="SSF55874">
    <property type="entry name" value="ATPase domain of HSP90 chaperone/DNA topoisomerase II/histidine kinase"/>
    <property type="match status" value="1"/>
</dbReference>
<gene>
    <name evidence="5" type="primary">atoS_1</name>
    <name evidence="5" type="ORF">LMG22037_01924</name>
</gene>
<reference evidence="5 6" key="1">
    <citation type="submission" date="2020-04" db="EMBL/GenBank/DDBJ databases">
        <authorList>
            <person name="De Canck E."/>
        </authorList>
    </citation>
    <scope>NUCLEOTIDE SEQUENCE [LARGE SCALE GENOMIC DNA]</scope>
    <source>
        <strain evidence="5 6">LMG 22037</strain>
    </source>
</reference>
<dbReference type="InterPro" id="IPR004358">
    <property type="entry name" value="Sig_transdc_His_kin-like_C"/>
</dbReference>
<dbReference type="SUPFAM" id="SSF55785">
    <property type="entry name" value="PYP-like sensor domain (PAS domain)"/>
    <property type="match status" value="1"/>
</dbReference>
<dbReference type="InterPro" id="IPR005467">
    <property type="entry name" value="His_kinase_dom"/>
</dbReference>
<proteinExistence type="predicted"/>
<evidence type="ECO:0000256" key="2">
    <source>
        <dbReference type="ARBA" id="ARBA00012438"/>
    </source>
</evidence>
<dbReference type="Gene3D" id="1.10.287.130">
    <property type="match status" value="1"/>
</dbReference>
<dbReference type="Gene3D" id="3.30.450.20">
    <property type="entry name" value="PAS domain"/>
    <property type="match status" value="1"/>
</dbReference>
<dbReference type="InterPro" id="IPR003594">
    <property type="entry name" value="HATPase_dom"/>
</dbReference>
<dbReference type="EC" id="2.7.13.3" evidence="2"/>
<dbReference type="InterPro" id="IPR035965">
    <property type="entry name" value="PAS-like_dom_sf"/>
</dbReference>
<evidence type="ECO:0000313" key="5">
    <source>
        <dbReference type="EMBL" id="CAB3670239.1"/>
    </source>
</evidence>
<dbReference type="CDD" id="cd00082">
    <property type="entry name" value="HisKA"/>
    <property type="match status" value="1"/>
</dbReference>
<keyword evidence="5" id="KW-0418">Kinase</keyword>
<dbReference type="PROSITE" id="PS50109">
    <property type="entry name" value="HIS_KIN"/>
    <property type="match status" value="1"/>
</dbReference>
<dbReference type="AlphaFoldDB" id="A0A6J5ANH6"/>
<dbReference type="Gene3D" id="3.30.565.10">
    <property type="entry name" value="Histidine kinase-like ATPase, C-terminal domain"/>
    <property type="match status" value="1"/>
</dbReference>
<keyword evidence="3" id="KW-0597">Phosphoprotein</keyword>
<dbReference type="SMART" id="SM00387">
    <property type="entry name" value="HATPase_c"/>
    <property type="match status" value="1"/>
</dbReference>